<reference evidence="1 2" key="1">
    <citation type="submission" date="2016-12" db="EMBL/GenBank/DDBJ databases">
        <title>Amycolatopsis keratiniphila subsp. keratiniphila genome sequencing and assembly.</title>
        <authorList>
            <person name="Mayilraj S."/>
            <person name="Kaur N."/>
        </authorList>
    </citation>
    <scope>NUCLEOTIDE SEQUENCE [LARGE SCALE GENOMIC DNA]</scope>
    <source>
        <strain evidence="1 2">DSM 44409</strain>
    </source>
</reference>
<dbReference type="RefSeq" id="WP_063275852.1">
    <property type="nucleotide sequence ID" value="NZ_LQMT02000042.1"/>
</dbReference>
<dbReference type="OrthoDB" id="3631464at2"/>
<proteinExistence type="predicted"/>
<name>A0A1W2LHH2_9PSEU</name>
<evidence type="ECO:0000313" key="1">
    <source>
        <dbReference type="EMBL" id="ONF62307.1"/>
    </source>
</evidence>
<evidence type="ECO:0000313" key="2">
    <source>
        <dbReference type="Proteomes" id="UP000076660"/>
    </source>
</evidence>
<organism evidence="1 2">
    <name type="scientific">Amycolatopsis keratiniphila subsp. keratiniphila</name>
    <dbReference type="NCBI Taxonomy" id="227715"/>
    <lineage>
        <taxon>Bacteria</taxon>
        <taxon>Bacillati</taxon>
        <taxon>Actinomycetota</taxon>
        <taxon>Actinomycetes</taxon>
        <taxon>Pseudonocardiales</taxon>
        <taxon>Pseudonocardiaceae</taxon>
        <taxon>Amycolatopsis</taxon>
        <taxon>Amycolatopsis japonica group</taxon>
    </lineage>
</organism>
<dbReference type="AlphaFoldDB" id="A0A1W2LHH2"/>
<dbReference type="Proteomes" id="UP000076660">
    <property type="component" value="Unassembled WGS sequence"/>
</dbReference>
<dbReference type="EMBL" id="LQMT02000042">
    <property type="protein sequence ID" value="ONF62307.1"/>
    <property type="molecule type" value="Genomic_DNA"/>
</dbReference>
<protein>
    <submittedName>
        <fullName evidence="1">Uncharacterized protein</fullName>
    </submittedName>
</protein>
<comment type="caution">
    <text evidence="1">The sequence shown here is derived from an EMBL/GenBank/DDBJ whole genome shotgun (WGS) entry which is preliminary data.</text>
</comment>
<sequence length="83" mass="8982">MHEHDRKLFAGIARVNADIGRVTLELFTLQPDDAAYAEALRKVGTDLVRIGVALTYRAAELDGKLIEPGDILTDPAAQEGNPP</sequence>
<accession>A0A1W2LHH2</accession>
<gene>
    <name evidence="1" type="ORF">AVR91_0238755</name>
</gene>